<evidence type="ECO:0000256" key="2">
    <source>
        <dbReference type="SAM" id="SignalP"/>
    </source>
</evidence>
<organism evidence="4 5">
    <name type="scientific">Priapulus caudatus</name>
    <name type="common">Priapulid worm</name>
    <dbReference type="NCBI Taxonomy" id="37621"/>
    <lineage>
        <taxon>Eukaryota</taxon>
        <taxon>Metazoa</taxon>
        <taxon>Ecdysozoa</taxon>
        <taxon>Scalidophora</taxon>
        <taxon>Priapulida</taxon>
        <taxon>Priapulimorpha</taxon>
        <taxon>Priapulimorphida</taxon>
        <taxon>Priapulidae</taxon>
        <taxon>Priapulus</taxon>
    </lineage>
</organism>
<reference evidence="5" key="1">
    <citation type="submission" date="2025-08" db="UniProtKB">
        <authorList>
            <consortium name="RefSeq"/>
        </authorList>
    </citation>
    <scope>IDENTIFICATION</scope>
</reference>
<name>A0ABM1E510_PRICU</name>
<dbReference type="Pfam" id="PF25057">
    <property type="entry name" value="CUT_N"/>
    <property type="match status" value="1"/>
</dbReference>
<feature type="compositionally biased region" description="Low complexity" evidence="1">
    <location>
        <begin position="79"/>
        <end position="90"/>
    </location>
</feature>
<feature type="compositionally biased region" description="Low complexity" evidence="1">
    <location>
        <begin position="244"/>
        <end position="267"/>
    </location>
</feature>
<evidence type="ECO:0000313" key="5">
    <source>
        <dbReference type="RefSeq" id="XP_014667281.1"/>
    </source>
</evidence>
<dbReference type="RefSeq" id="XP_014667281.1">
    <property type="nucleotide sequence ID" value="XM_014811795.1"/>
</dbReference>
<feature type="compositionally biased region" description="Low complexity" evidence="1">
    <location>
        <begin position="205"/>
        <end position="214"/>
    </location>
</feature>
<feature type="signal peptide" evidence="2">
    <location>
        <begin position="1"/>
        <end position="19"/>
    </location>
</feature>
<proteinExistence type="predicted"/>
<feature type="compositionally biased region" description="Polar residues" evidence="1">
    <location>
        <begin position="301"/>
        <end position="316"/>
    </location>
</feature>
<feature type="region of interest" description="Disordered" evidence="1">
    <location>
        <begin position="243"/>
        <end position="267"/>
    </location>
</feature>
<feature type="region of interest" description="Disordered" evidence="1">
    <location>
        <begin position="300"/>
        <end position="321"/>
    </location>
</feature>
<keyword evidence="2" id="KW-0732">Signal</keyword>
<gene>
    <name evidence="5" type="primary">LOC106808888</name>
</gene>
<sequence length="670" mass="71926">MRFYLAGLTVLAVAALTAAVDLDENTGFINDFGGGTGGGGFQLLQSRPEQRGVRNFGGVTTGDGVRIGQQQPFAGGPPFVGGQPQQFEGQQFGGGQPQQFEGQQFGGGQPQQLDGQQFGGGVQPRQLDGQQFGGGGQPRQFEGQQFGGGQPQQLDGQQFGGGGQPRQFEGQQFGGGQPQQLDGQQFGGVGQPRQFEGQQFGGGQQQQLGSDQQLTGQAQPFNVQPQQFERQQTFVGEPQQISTQFGGQQFGGQQQQQQQAIAGQPQFAGQSDQVSQIVPNFGGQPQQFGAQPQQFFGQQLVGGSQTQQGEAQQPTPGEQFGAAQPRILGASQPQTFPSQFGGIGIGIRNPNEGSTGGSIGIGVREPNAAETDAQTDAGQDAPGDFNPFGRQKIGGGFRISGEEPQSFRLDLGTGPGQSQRGSTGSGFVTSTNRQTDVGFSGARAFNPYKPTQKTSPRGPAPFNPYLPTRRDDDDAIPSPPEPRPFRKPGQVFNPYDDSTEEVEEETEEEVDDRNTPQHIGADASLGDIRPIDLSAVERNPALFPMTEPANDVIDISVECDMERNRMAVTLTFERDFDGILYTKGFFKIDECRHTAPPSRFQRFDISLDKCGMQQKSSTDNFGGTSSFANTVVVMNELEWGVLEMWDKAYRVTCDFGGDRANTVDYGLQVP</sequence>
<dbReference type="InterPro" id="IPR001507">
    <property type="entry name" value="ZP_dom"/>
</dbReference>
<dbReference type="InterPro" id="IPR056953">
    <property type="entry name" value="CUT_N"/>
</dbReference>
<feature type="domain" description="ZP" evidence="3">
    <location>
        <begin position="558"/>
        <end position="670"/>
    </location>
</feature>
<dbReference type="PANTHER" id="PTHR46560:SF5">
    <property type="entry name" value="CYPHER, ISOFORM B"/>
    <property type="match status" value="1"/>
</dbReference>
<evidence type="ECO:0000259" key="3">
    <source>
        <dbReference type="PROSITE" id="PS51034"/>
    </source>
</evidence>
<feature type="chain" id="PRO_5047433448" evidence="2">
    <location>
        <begin position="20"/>
        <end position="670"/>
    </location>
</feature>
<feature type="region of interest" description="Disordered" evidence="1">
    <location>
        <begin position="396"/>
        <end position="524"/>
    </location>
</feature>
<dbReference type="Proteomes" id="UP000695022">
    <property type="component" value="Unplaced"/>
</dbReference>
<evidence type="ECO:0000313" key="4">
    <source>
        <dbReference type="Proteomes" id="UP000695022"/>
    </source>
</evidence>
<accession>A0ABM1E510</accession>
<dbReference type="PROSITE" id="PS51034">
    <property type="entry name" value="ZP_2"/>
    <property type="match status" value="1"/>
</dbReference>
<dbReference type="PANTHER" id="PTHR46560">
    <property type="entry name" value="CYPHER, ISOFORM B"/>
    <property type="match status" value="1"/>
</dbReference>
<evidence type="ECO:0000256" key="1">
    <source>
        <dbReference type="SAM" id="MobiDB-lite"/>
    </source>
</evidence>
<feature type="compositionally biased region" description="Acidic residues" evidence="1">
    <location>
        <begin position="497"/>
        <end position="511"/>
    </location>
</feature>
<keyword evidence="4" id="KW-1185">Reference proteome</keyword>
<dbReference type="GeneID" id="106808888"/>
<protein>
    <submittedName>
        <fullName evidence="5">Glutenin, high molecular weight subunit DX5-like isoform X2</fullName>
    </submittedName>
</protein>
<feature type="region of interest" description="Disordered" evidence="1">
    <location>
        <begin position="79"/>
        <end position="214"/>
    </location>
</feature>
<feature type="compositionally biased region" description="Polar residues" evidence="1">
    <location>
        <begin position="416"/>
        <end position="437"/>
    </location>
</feature>